<dbReference type="GO" id="GO:0005524">
    <property type="term" value="F:ATP binding"/>
    <property type="evidence" value="ECO:0007669"/>
    <property type="project" value="InterPro"/>
</dbReference>
<name>A0A3L7JS08_9BACI</name>
<sequence>MDKTIIKPYDELDLKIYAYTLPEVPSHEGYIKIGDTSRQVKKRIFEQVGTAGLNPKILFEKVAKKSDGTWFHDKSLHRFLLQNGIPKKDFNSHADEWFYLNGTPERAETLTDKFINRDYDEIQVDEANSDYFLRNEQSKAVQLTLDYYNSTQVPREFLWNAKPRFGKTLTSYDFVRKINATNVLIVTNRPAIANSWFDDFKKFISWQEPGMKFVSETDALKDKALSRKDFIDFINSTDHKNPSQITFISLQDLKGAKFAGGGFEKLEWVGQLNWDLLIIDEAHEGVDTAKTDVVFDKIKRNFTLHLSGTPFKALANNKFNENQIFNWSYVDEQEAKKDWDYTTGSNPYENLPTLSLFTYQMSKIIEDRVSKGLTLEDDINVDYAFDLNEFFRVKEDGKFEYEASVKKFLDNLSSGKFPFSTDEHRSELNHTFWLLPRVNSAKALEKLLNSHPVFGEYKIVLAAGDGISVTTDPILEEEGKDYKKNEKSFDKVKKAISENEKTITLSVGQLTTGITIPEWSAVLMLSNIKSPSLYFQAAFRAQNPYEFVQDGKLYRKENAYIFDFAPERTLLLFDEFANNLSSGSSKTSEERKKKIKKLLNFFPVIGEDDEGNMHELDATEVLTIPTQITSTEVVKRGFMSNLLFANISGIFGGNSPFKEILDKIKPEKNKRLTDRREVNVTTPMLDDEGNVNVPTDIVINHTKDIFGDAIYKVVDTTDIPEIPEVTTITTEIKNTLNSGFSKLKETFNMNKTQTDKVKNEVTSVIQDVVQKSVETYQSQVREIEHDYTEQIQIAQEAHDVVKEEQLKTEFEQKKVEINQTFTKNLNTEVKATVETAVEKQVVIVEEKKKKTTEDDVRDHLRGFARTIPAFLMAYGNEDTTLASFEIHIDEPTFEELTSITVDEFKKLRDGFDYVDEDGNNRKVPGLFNEVVFNASIKEFFNTKNRLSNYFDESLTEDIFDYIPPQQTNQIFTPRRVVKLMVDLVAKNNPGIFSSYNVKFIDLYTKSGLYITEIVKRLNEGLKEQIPNYNERIKWILENQVYACAPSNIIYNIAKKYIFSDFKDISSKNIVEYDLTEYAKSNTAKRKLQELFGDENLKFDVIIGNPPYQEMDGGASASARPIYHHFVRLAKELNPELVSFIMPTRWYAGGKGLDDFRDEMLNDIHLRELHDWLTPEDIFPNTNIRGGVCYFLWDKNYDNSHHLTRVVTHEKNMITNDDFRAMKIEGVDIFVRDGKAITILEKVFPDENIETMMNYVSSRKPFGFEGNFIKDIKFRKSNSGLSDPIQCYGKGQKIGYVERNEVTIRPQWIDIWKVYTPRANNVGTELNDDNLNTFVGAPKTICTESYLVIGAELGLDEISCNNLSKYLTTKFARYLHGIAKGSQDATSKTFKFVPIQNFSNDSDIDWSVSVHEVDKQLFKKYGLSDEETSHIERRIKTM</sequence>
<dbReference type="InterPro" id="IPR002052">
    <property type="entry name" value="DNA_methylase_N6_adenine_CS"/>
</dbReference>
<dbReference type="SUPFAM" id="SSF52540">
    <property type="entry name" value="P-loop containing nucleoside triphosphate hydrolases"/>
    <property type="match status" value="2"/>
</dbReference>
<dbReference type="PANTHER" id="PTHR47396:SF1">
    <property type="entry name" value="ATP-DEPENDENT HELICASE IRC3-RELATED"/>
    <property type="match status" value="1"/>
</dbReference>
<dbReference type="GO" id="GO:0032259">
    <property type="term" value="P:methylation"/>
    <property type="evidence" value="ECO:0007669"/>
    <property type="project" value="InterPro"/>
</dbReference>
<dbReference type="Gene3D" id="3.40.50.150">
    <property type="entry name" value="Vaccinia Virus protein VP39"/>
    <property type="match status" value="1"/>
</dbReference>
<dbReference type="InterPro" id="IPR029063">
    <property type="entry name" value="SAM-dependent_MTases_sf"/>
</dbReference>
<dbReference type="Pfam" id="PF04851">
    <property type="entry name" value="ResIII"/>
    <property type="match status" value="1"/>
</dbReference>
<dbReference type="SUPFAM" id="SSF53335">
    <property type="entry name" value="S-adenosyl-L-methionine-dependent methyltransferases"/>
    <property type="match status" value="1"/>
</dbReference>
<dbReference type="GO" id="GO:0009007">
    <property type="term" value="F:site-specific DNA-methyltransferase (adenine-specific) activity"/>
    <property type="evidence" value="ECO:0007669"/>
    <property type="project" value="UniProtKB-EC"/>
</dbReference>
<feature type="domain" description="Helicase ATP-binding" evidence="1">
    <location>
        <begin position="129"/>
        <end position="336"/>
    </location>
</feature>
<accession>A0A3L7JS08</accession>
<dbReference type="InterPro" id="IPR011639">
    <property type="entry name" value="MethylTrfase_TaqI-like_dom"/>
</dbReference>
<dbReference type="OrthoDB" id="9813673at2"/>
<protein>
    <submittedName>
        <fullName evidence="2">Restriction endonuclease</fullName>
    </submittedName>
</protein>
<dbReference type="GO" id="GO:0016787">
    <property type="term" value="F:hydrolase activity"/>
    <property type="evidence" value="ECO:0007669"/>
    <property type="project" value="InterPro"/>
</dbReference>
<dbReference type="Pfam" id="PF07669">
    <property type="entry name" value="Eco57I"/>
    <property type="match status" value="1"/>
</dbReference>
<evidence type="ECO:0000259" key="1">
    <source>
        <dbReference type="SMART" id="SM00487"/>
    </source>
</evidence>
<keyword evidence="3" id="KW-1185">Reference proteome</keyword>
<dbReference type="EMBL" id="RCVZ01000013">
    <property type="protein sequence ID" value="RLQ93638.1"/>
    <property type="molecule type" value="Genomic_DNA"/>
</dbReference>
<dbReference type="InterPro" id="IPR050742">
    <property type="entry name" value="Helicase_Restrict-Modif_Enz"/>
</dbReference>
<dbReference type="GO" id="GO:0003677">
    <property type="term" value="F:DNA binding"/>
    <property type="evidence" value="ECO:0007669"/>
    <property type="project" value="InterPro"/>
</dbReference>
<reference evidence="2 3" key="1">
    <citation type="submission" date="2018-10" db="EMBL/GenBank/DDBJ databases">
        <title>Falsibacillus sp. genome draft.</title>
        <authorList>
            <person name="Shi S."/>
        </authorList>
    </citation>
    <scope>NUCLEOTIDE SEQUENCE [LARGE SCALE GENOMIC DNA]</scope>
    <source>
        <strain evidence="2 3">GY 10110</strain>
    </source>
</reference>
<keyword evidence="2" id="KW-0540">Nuclease</keyword>
<gene>
    <name evidence="2" type="ORF">D9X91_16780</name>
</gene>
<evidence type="ECO:0000313" key="2">
    <source>
        <dbReference type="EMBL" id="RLQ93638.1"/>
    </source>
</evidence>
<dbReference type="Proteomes" id="UP000276770">
    <property type="component" value="Unassembled WGS sequence"/>
</dbReference>
<dbReference type="GO" id="GO:0005829">
    <property type="term" value="C:cytosol"/>
    <property type="evidence" value="ECO:0007669"/>
    <property type="project" value="TreeGrafter"/>
</dbReference>
<dbReference type="InterPro" id="IPR014001">
    <property type="entry name" value="Helicase_ATP-bd"/>
</dbReference>
<dbReference type="PANTHER" id="PTHR47396">
    <property type="entry name" value="TYPE I RESTRICTION ENZYME ECOKI R PROTEIN"/>
    <property type="match status" value="1"/>
</dbReference>
<evidence type="ECO:0000313" key="3">
    <source>
        <dbReference type="Proteomes" id="UP000276770"/>
    </source>
</evidence>
<dbReference type="InterPro" id="IPR006935">
    <property type="entry name" value="Helicase/UvrB_N"/>
</dbReference>
<comment type="caution">
    <text evidence="2">The sequence shown here is derived from an EMBL/GenBank/DDBJ whole genome shotgun (WGS) entry which is preliminary data.</text>
</comment>
<organism evidence="2 3">
    <name type="scientific">Falsibacillus albus</name>
    <dbReference type="NCBI Taxonomy" id="2478915"/>
    <lineage>
        <taxon>Bacteria</taxon>
        <taxon>Bacillati</taxon>
        <taxon>Bacillota</taxon>
        <taxon>Bacilli</taxon>
        <taxon>Bacillales</taxon>
        <taxon>Bacillaceae</taxon>
        <taxon>Falsibacillus</taxon>
    </lineage>
</organism>
<proteinExistence type="predicted"/>
<dbReference type="RefSeq" id="WP_121681808.1">
    <property type="nucleotide sequence ID" value="NZ_RCVZ01000013.1"/>
</dbReference>
<dbReference type="PROSITE" id="PS00092">
    <property type="entry name" value="N6_MTASE"/>
    <property type="match status" value="1"/>
</dbReference>
<dbReference type="Gene3D" id="3.40.50.300">
    <property type="entry name" value="P-loop containing nucleotide triphosphate hydrolases"/>
    <property type="match status" value="2"/>
</dbReference>
<dbReference type="InterPro" id="IPR027417">
    <property type="entry name" value="P-loop_NTPase"/>
</dbReference>
<keyword evidence="2" id="KW-0378">Hydrolase</keyword>
<keyword evidence="2" id="KW-0255">Endonuclease</keyword>
<dbReference type="SMART" id="SM00487">
    <property type="entry name" value="DEXDc"/>
    <property type="match status" value="1"/>
</dbReference>
<dbReference type="GO" id="GO:0006304">
    <property type="term" value="P:DNA modification"/>
    <property type="evidence" value="ECO:0007669"/>
    <property type="project" value="InterPro"/>
</dbReference>
<dbReference type="GO" id="GO:0004519">
    <property type="term" value="F:endonuclease activity"/>
    <property type="evidence" value="ECO:0007669"/>
    <property type="project" value="UniProtKB-KW"/>
</dbReference>